<dbReference type="AlphaFoldDB" id="A0A4Q0AIJ6"/>
<feature type="region of interest" description="Disordered" evidence="9">
    <location>
        <begin position="1"/>
        <end position="27"/>
    </location>
</feature>
<dbReference type="InterPro" id="IPR000425">
    <property type="entry name" value="MIP"/>
</dbReference>
<protein>
    <recommendedName>
        <fullName evidence="13">Aquaporin Z</fullName>
    </recommendedName>
</protein>
<feature type="transmembrane region" description="Helical" evidence="10">
    <location>
        <begin position="55"/>
        <end position="76"/>
    </location>
</feature>
<feature type="transmembrane region" description="Helical" evidence="10">
    <location>
        <begin position="122"/>
        <end position="144"/>
    </location>
</feature>
<proteinExistence type="inferred from homology"/>
<comment type="caution">
    <text evidence="11">The sequence shown here is derived from an EMBL/GenBank/DDBJ whole genome shotgun (WGS) entry which is preliminary data.</text>
</comment>
<dbReference type="InterPro" id="IPR034294">
    <property type="entry name" value="Aquaporin_transptr"/>
</dbReference>
<dbReference type="Gene3D" id="1.20.1080.10">
    <property type="entry name" value="Glycerol uptake facilitator protein"/>
    <property type="match status" value="1"/>
</dbReference>
<evidence type="ECO:0000256" key="2">
    <source>
        <dbReference type="ARBA" id="ARBA00006175"/>
    </source>
</evidence>
<dbReference type="PROSITE" id="PS00221">
    <property type="entry name" value="MIP"/>
    <property type="match status" value="1"/>
</dbReference>
<comment type="similarity">
    <text evidence="2 8">Belongs to the MIP/aquaporin (TC 1.A.8) family.</text>
</comment>
<dbReference type="GO" id="GO:0015250">
    <property type="term" value="F:water channel activity"/>
    <property type="evidence" value="ECO:0007669"/>
    <property type="project" value="TreeGrafter"/>
</dbReference>
<feature type="transmembrane region" description="Helical" evidence="10">
    <location>
        <begin position="178"/>
        <end position="196"/>
    </location>
</feature>
<reference evidence="11" key="1">
    <citation type="submission" date="2019-01" db="EMBL/GenBank/DDBJ databases">
        <title>Genomic signatures and co-occurrence patterns of the ultra-small Saccharimodia (Patescibacteria phylum) suggest a symbiotic lifestyle.</title>
        <authorList>
            <person name="Lemos L."/>
            <person name="Medeiros J."/>
            <person name="Andreote F."/>
            <person name="Fernandes G."/>
            <person name="Varani A."/>
            <person name="Oliveira G."/>
            <person name="Pylro V."/>
        </authorList>
    </citation>
    <scope>NUCLEOTIDE SEQUENCE [LARGE SCALE GENOMIC DNA]</scope>
    <source>
        <strain evidence="11">AMD02</strain>
    </source>
</reference>
<dbReference type="SUPFAM" id="SSF81338">
    <property type="entry name" value="Aquaporin-like"/>
    <property type="match status" value="1"/>
</dbReference>
<evidence type="ECO:0000256" key="6">
    <source>
        <dbReference type="ARBA" id="ARBA00022989"/>
    </source>
</evidence>
<dbReference type="Pfam" id="PF00230">
    <property type="entry name" value="MIP"/>
    <property type="match status" value="1"/>
</dbReference>
<organism evidence="11 12">
    <name type="scientific">Candidatus Microsaccharimonas sossegonensis</name>
    <dbReference type="NCBI Taxonomy" id="2506948"/>
    <lineage>
        <taxon>Bacteria</taxon>
        <taxon>Candidatus Saccharimonadota</taxon>
        <taxon>Candidatus Saccharimonadia</taxon>
        <taxon>Candidatus Saccharimonadales</taxon>
        <taxon>Candidatus Saccharimonadaceae</taxon>
        <taxon>Candidatus Microsaccharimonas</taxon>
    </lineage>
</organism>
<name>A0A4Q0AIJ6_9BACT</name>
<gene>
    <name evidence="11" type="ORF">EOT05_03975</name>
</gene>
<dbReference type="Proteomes" id="UP000289257">
    <property type="component" value="Unassembled WGS sequence"/>
</dbReference>
<evidence type="ECO:0000256" key="10">
    <source>
        <dbReference type="SAM" id="Phobius"/>
    </source>
</evidence>
<evidence type="ECO:0000256" key="5">
    <source>
        <dbReference type="ARBA" id="ARBA00022692"/>
    </source>
</evidence>
<evidence type="ECO:0000256" key="4">
    <source>
        <dbReference type="ARBA" id="ARBA00022475"/>
    </source>
</evidence>
<evidence type="ECO:0000256" key="9">
    <source>
        <dbReference type="SAM" id="MobiDB-lite"/>
    </source>
</evidence>
<evidence type="ECO:0000256" key="1">
    <source>
        <dbReference type="ARBA" id="ARBA00004651"/>
    </source>
</evidence>
<dbReference type="PRINTS" id="PR00783">
    <property type="entry name" value="MINTRINSICP"/>
</dbReference>
<comment type="subcellular location">
    <subcellularLocation>
        <location evidence="1">Cell membrane</location>
        <topology evidence="1">Multi-pass membrane protein</topology>
    </subcellularLocation>
</comment>
<evidence type="ECO:0000256" key="8">
    <source>
        <dbReference type="RuleBase" id="RU000477"/>
    </source>
</evidence>
<sequence length="283" mass="28852">MATKKAASTTKRNAAAKNTSSASAKTTKTTVTTAPAVATSSTFSGHLQASVRSVALWRALGAELVGTFLLAGVVIAGQGQPIFVLFALIGIVLTLGAISGSHVNPAITIGALVTRRIGWLRAIGYIIVQSLGAALAYVILSGFIGGANSVSAQAAAYGQTAPTLFAAADIAKISGKEWYIFFAELTGAAILGLAYANASRVTRDKLAGAFTIGLGVFTALMIAVSAASYVGATAVINPAVAIALRAYSWANIWPFAIYALAPAIGAVVGFVVYDLLRGRNVVE</sequence>
<evidence type="ECO:0000256" key="3">
    <source>
        <dbReference type="ARBA" id="ARBA00022448"/>
    </source>
</evidence>
<evidence type="ECO:0008006" key="13">
    <source>
        <dbReference type="Google" id="ProtNLM"/>
    </source>
</evidence>
<dbReference type="EMBL" id="SCKX01000001">
    <property type="protein sequence ID" value="RWZ78876.1"/>
    <property type="molecule type" value="Genomic_DNA"/>
</dbReference>
<dbReference type="InterPro" id="IPR022357">
    <property type="entry name" value="MIP_CS"/>
</dbReference>
<keyword evidence="12" id="KW-1185">Reference proteome</keyword>
<keyword evidence="5 8" id="KW-0812">Transmembrane</keyword>
<evidence type="ECO:0000313" key="12">
    <source>
        <dbReference type="Proteomes" id="UP000289257"/>
    </source>
</evidence>
<dbReference type="PANTHER" id="PTHR19139:SF199">
    <property type="entry name" value="MIP17260P"/>
    <property type="match status" value="1"/>
</dbReference>
<feature type="transmembrane region" description="Helical" evidence="10">
    <location>
        <begin position="82"/>
        <end position="101"/>
    </location>
</feature>
<keyword evidence="3 8" id="KW-0813">Transport</keyword>
<dbReference type="GO" id="GO:0005886">
    <property type="term" value="C:plasma membrane"/>
    <property type="evidence" value="ECO:0007669"/>
    <property type="project" value="UniProtKB-SubCell"/>
</dbReference>
<evidence type="ECO:0000256" key="7">
    <source>
        <dbReference type="ARBA" id="ARBA00023136"/>
    </source>
</evidence>
<evidence type="ECO:0000313" key="11">
    <source>
        <dbReference type="EMBL" id="RWZ78876.1"/>
    </source>
</evidence>
<feature type="transmembrane region" description="Helical" evidence="10">
    <location>
        <begin position="252"/>
        <end position="276"/>
    </location>
</feature>
<feature type="transmembrane region" description="Helical" evidence="10">
    <location>
        <begin position="208"/>
        <end position="232"/>
    </location>
</feature>
<dbReference type="PANTHER" id="PTHR19139">
    <property type="entry name" value="AQUAPORIN TRANSPORTER"/>
    <property type="match status" value="1"/>
</dbReference>
<keyword evidence="6 10" id="KW-1133">Transmembrane helix</keyword>
<accession>A0A4Q0AIJ6</accession>
<feature type="compositionally biased region" description="Low complexity" evidence="9">
    <location>
        <begin position="13"/>
        <end position="27"/>
    </location>
</feature>
<keyword evidence="7 10" id="KW-0472">Membrane</keyword>
<dbReference type="InterPro" id="IPR023271">
    <property type="entry name" value="Aquaporin-like"/>
</dbReference>
<keyword evidence="4" id="KW-1003">Cell membrane</keyword>
<feature type="compositionally biased region" description="Polar residues" evidence="9">
    <location>
        <begin position="1"/>
        <end position="12"/>
    </location>
</feature>